<evidence type="ECO:0000313" key="3">
    <source>
        <dbReference type="Proteomes" id="UP000000763"/>
    </source>
</evidence>
<dbReference type="EMBL" id="AP005566">
    <property type="protein sequence ID" value="BAD28746.1"/>
    <property type="molecule type" value="Genomic_DNA"/>
</dbReference>
<sequence length="69" mass="7352">MEVHGAVSALGREQGGRSRPRATWRRWTSEASEDVALASDPPSPVGEETVREDRSHVVVIAAEEAVAAA</sequence>
<feature type="region of interest" description="Disordered" evidence="1">
    <location>
        <begin position="1"/>
        <end position="51"/>
    </location>
</feature>
<dbReference type="AlphaFoldDB" id="Q6ERH4"/>
<name>Q6ERH4_ORYSJ</name>
<gene>
    <name evidence="2" type="primary">OJ1253_E02.32</name>
</gene>
<protein>
    <submittedName>
        <fullName evidence="2">Uncharacterized protein</fullName>
    </submittedName>
</protein>
<evidence type="ECO:0000256" key="1">
    <source>
        <dbReference type="SAM" id="MobiDB-lite"/>
    </source>
</evidence>
<accession>Q6ERH4</accession>
<proteinExistence type="predicted"/>
<evidence type="ECO:0000313" key="2">
    <source>
        <dbReference type="EMBL" id="BAD28746.1"/>
    </source>
</evidence>
<reference evidence="3" key="1">
    <citation type="journal article" date="2005" name="Nature">
        <title>The map-based sequence of the rice genome.</title>
        <authorList>
            <consortium name="International rice genome sequencing project (IRGSP)"/>
            <person name="Matsumoto T."/>
            <person name="Wu J."/>
            <person name="Kanamori H."/>
            <person name="Katayose Y."/>
            <person name="Fujisawa M."/>
            <person name="Namiki N."/>
            <person name="Mizuno H."/>
            <person name="Yamamoto K."/>
            <person name="Antonio B.A."/>
            <person name="Baba T."/>
            <person name="Sakata K."/>
            <person name="Nagamura Y."/>
            <person name="Aoki H."/>
            <person name="Arikawa K."/>
            <person name="Arita K."/>
            <person name="Bito T."/>
            <person name="Chiden Y."/>
            <person name="Fujitsuka N."/>
            <person name="Fukunaka R."/>
            <person name="Hamada M."/>
            <person name="Harada C."/>
            <person name="Hayashi A."/>
            <person name="Hijishita S."/>
            <person name="Honda M."/>
            <person name="Hosokawa S."/>
            <person name="Ichikawa Y."/>
            <person name="Idonuma A."/>
            <person name="Iijima M."/>
            <person name="Ikeda M."/>
            <person name="Ikeno M."/>
            <person name="Ito K."/>
            <person name="Ito S."/>
            <person name="Ito T."/>
            <person name="Ito Y."/>
            <person name="Ito Y."/>
            <person name="Iwabuchi A."/>
            <person name="Kamiya K."/>
            <person name="Karasawa W."/>
            <person name="Kurita K."/>
            <person name="Katagiri S."/>
            <person name="Kikuta A."/>
            <person name="Kobayashi H."/>
            <person name="Kobayashi N."/>
            <person name="Machita K."/>
            <person name="Maehara T."/>
            <person name="Masukawa M."/>
            <person name="Mizubayashi T."/>
            <person name="Mukai Y."/>
            <person name="Nagasaki H."/>
            <person name="Nagata Y."/>
            <person name="Naito S."/>
            <person name="Nakashima M."/>
            <person name="Nakama Y."/>
            <person name="Nakamichi Y."/>
            <person name="Nakamura M."/>
            <person name="Meguro A."/>
            <person name="Negishi M."/>
            <person name="Ohta I."/>
            <person name="Ohta T."/>
            <person name="Okamoto M."/>
            <person name="Ono N."/>
            <person name="Saji S."/>
            <person name="Sakaguchi M."/>
            <person name="Sakai K."/>
            <person name="Shibata M."/>
            <person name="Shimokawa T."/>
            <person name="Song J."/>
            <person name="Takazaki Y."/>
            <person name="Terasawa K."/>
            <person name="Tsugane M."/>
            <person name="Tsuji K."/>
            <person name="Ueda S."/>
            <person name="Waki K."/>
            <person name="Yamagata H."/>
            <person name="Yamamoto M."/>
            <person name="Yamamoto S."/>
            <person name="Yamane H."/>
            <person name="Yoshiki S."/>
            <person name="Yoshihara R."/>
            <person name="Yukawa K."/>
            <person name="Zhong H."/>
            <person name="Yano M."/>
            <person name="Yuan Q."/>
            <person name="Ouyang S."/>
            <person name="Liu J."/>
            <person name="Jones K.M."/>
            <person name="Gansberger K."/>
            <person name="Moffat K."/>
            <person name="Hill J."/>
            <person name="Bera J."/>
            <person name="Fadrosh D."/>
            <person name="Jin S."/>
            <person name="Johri S."/>
            <person name="Kim M."/>
            <person name="Overton L."/>
            <person name="Reardon M."/>
            <person name="Tsitrin T."/>
            <person name="Vuong H."/>
            <person name="Weaver B."/>
            <person name="Ciecko A."/>
            <person name="Tallon L."/>
            <person name="Jackson J."/>
            <person name="Pai G."/>
            <person name="Aken S.V."/>
            <person name="Utterback T."/>
            <person name="Reidmuller S."/>
            <person name="Feldblyum T."/>
            <person name="Hsiao J."/>
            <person name="Zismann V."/>
            <person name="Iobst S."/>
            <person name="de Vazeille A.R."/>
            <person name="Buell C.R."/>
            <person name="Ying K."/>
            <person name="Li Y."/>
            <person name="Lu T."/>
            <person name="Huang Y."/>
            <person name="Zhao Q."/>
            <person name="Feng Q."/>
            <person name="Zhang L."/>
            <person name="Zhu J."/>
            <person name="Weng Q."/>
            <person name="Mu J."/>
            <person name="Lu Y."/>
            <person name="Fan D."/>
            <person name="Liu Y."/>
            <person name="Guan J."/>
            <person name="Zhang Y."/>
            <person name="Yu S."/>
            <person name="Liu X."/>
            <person name="Zhang Y."/>
            <person name="Hong G."/>
            <person name="Han B."/>
            <person name="Choisne N."/>
            <person name="Demange N."/>
            <person name="Orjeda G."/>
            <person name="Samain S."/>
            <person name="Cattolico L."/>
            <person name="Pelletier E."/>
            <person name="Couloux A."/>
            <person name="Segurens B."/>
            <person name="Wincker P."/>
            <person name="D'Hont A."/>
            <person name="Scarpelli C."/>
            <person name="Weissenbach J."/>
            <person name="Salanoubat M."/>
            <person name="Quetier F."/>
            <person name="Yu Y."/>
            <person name="Kim H.R."/>
            <person name="Rambo T."/>
            <person name="Currie J."/>
            <person name="Collura K."/>
            <person name="Luo M."/>
            <person name="Yang T."/>
            <person name="Ammiraju J.S.S."/>
            <person name="Engler F."/>
            <person name="Soderlund C."/>
            <person name="Wing R.A."/>
            <person name="Palmer L.E."/>
            <person name="de la Bastide M."/>
            <person name="Spiegel L."/>
            <person name="Nascimento L."/>
            <person name="Zutavern T."/>
            <person name="O'Shaughnessy A."/>
            <person name="Dike S."/>
            <person name="Dedhia N."/>
            <person name="Preston R."/>
            <person name="Balija V."/>
            <person name="McCombie W.R."/>
            <person name="Chow T."/>
            <person name="Chen H."/>
            <person name="Chung M."/>
            <person name="Chen C."/>
            <person name="Shaw J."/>
            <person name="Wu H."/>
            <person name="Hsiao K."/>
            <person name="Chao Y."/>
            <person name="Chu M."/>
            <person name="Cheng C."/>
            <person name="Hour A."/>
            <person name="Lee P."/>
            <person name="Lin S."/>
            <person name="Lin Y."/>
            <person name="Liou J."/>
            <person name="Liu S."/>
            <person name="Hsing Y."/>
            <person name="Raghuvanshi S."/>
            <person name="Mohanty A."/>
            <person name="Bharti A.K."/>
            <person name="Gaur A."/>
            <person name="Gupta V."/>
            <person name="Kumar D."/>
            <person name="Ravi V."/>
            <person name="Vij S."/>
            <person name="Kapur A."/>
            <person name="Khurana P."/>
            <person name="Khurana P."/>
            <person name="Khurana J.P."/>
            <person name="Tyagi A.K."/>
            <person name="Gaikwad K."/>
            <person name="Singh A."/>
            <person name="Dalal V."/>
            <person name="Srivastava S."/>
            <person name="Dixit A."/>
            <person name="Pal A.K."/>
            <person name="Ghazi I.A."/>
            <person name="Yadav M."/>
            <person name="Pandit A."/>
            <person name="Bhargava A."/>
            <person name="Sureshbabu K."/>
            <person name="Batra K."/>
            <person name="Sharma T.R."/>
            <person name="Mohapatra T."/>
            <person name="Singh N.K."/>
            <person name="Messing J."/>
            <person name="Nelson A.B."/>
            <person name="Fuks G."/>
            <person name="Kavchok S."/>
            <person name="Keizer G."/>
            <person name="Linton E."/>
            <person name="Llaca V."/>
            <person name="Song R."/>
            <person name="Tanyolac B."/>
            <person name="Young S."/>
            <person name="Ho-Il K."/>
            <person name="Hahn J.H."/>
            <person name="Sangsakoo G."/>
            <person name="Vanavichit A."/>
            <person name="de Mattos Luiz.A.T."/>
            <person name="Zimmer P.D."/>
            <person name="Malone G."/>
            <person name="Dellagostin O."/>
            <person name="de Oliveira A.C."/>
            <person name="Bevan M."/>
            <person name="Bancroft I."/>
            <person name="Minx P."/>
            <person name="Cordum H."/>
            <person name="Wilson R."/>
            <person name="Cheng Z."/>
            <person name="Jin W."/>
            <person name="Jiang J."/>
            <person name="Leong S.A."/>
            <person name="Iwama H."/>
            <person name="Gojobori T."/>
            <person name="Itoh T."/>
            <person name="Niimura Y."/>
            <person name="Fujii Y."/>
            <person name="Habara T."/>
            <person name="Sakai H."/>
            <person name="Sato Y."/>
            <person name="Wilson G."/>
            <person name="Kumar K."/>
            <person name="McCouch S."/>
            <person name="Juretic N."/>
            <person name="Hoen D."/>
            <person name="Wright S."/>
            <person name="Bruskiewich R."/>
            <person name="Bureau T."/>
            <person name="Miyao A."/>
            <person name="Hirochika H."/>
            <person name="Nishikawa T."/>
            <person name="Kadowaki K."/>
            <person name="Sugiura M."/>
            <person name="Burr B."/>
            <person name="Sasaki T."/>
        </authorList>
    </citation>
    <scope>NUCLEOTIDE SEQUENCE [LARGE SCALE GENOMIC DNA]</scope>
    <source>
        <strain evidence="3">cv. Nipponbare</strain>
    </source>
</reference>
<organism evidence="2 3">
    <name type="scientific">Oryza sativa subsp. japonica</name>
    <name type="common">Rice</name>
    <dbReference type="NCBI Taxonomy" id="39947"/>
    <lineage>
        <taxon>Eukaryota</taxon>
        <taxon>Viridiplantae</taxon>
        <taxon>Streptophyta</taxon>
        <taxon>Embryophyta</taxon>
        <taxon>Tracheophyta</taxon>
        <taxon>Spermatophyta</taxon>
        <taxon>Magnoliopsida</taxon>
        <taxon>Liliopsida</taxon>
        <taxon>Poales</taxon>
        <taxon>Poaceae</taxon>
        <taxon>BOP clade</taxon>
        <taxon>Oryzoideae</taxon>
        <taxon>Oryzeae</taxon>
        <taxon>Oryzinae</taxon>
        <taxon>Oryza</taxon>
        <taxon>Oryza sativa</taxon>
    </lineage>
</organism>
<dbReference type="Proteomes" id="UP000000763">
    <property type="component" value="Chromosome 9"/>
</dbReference>
<reference evidence="3" key="2">
    <citation type="journal article" date="2008" name="Nucleic Acids Res.">
        <title>The rice annotation project database (RAP-DB): 2008 update.</title>
        <authorList>
            <consortium name="The rice annotation project (RAP)"/>
        </authorList>
    </citation>
    <scope>GENOME REANNOTATION</scope>
    <source>
        <strain evidence="3">cv. Nipponbare</strain>
    </source>
</reference>